<accession>A0A448YZS1</accession>
<evidence type="ECO:0000256" key="1">
    <source>
        <dbReference type="SAM" id="MobiDB-lite"/>
    </source>
</evidence>
<protein>
    <submittedName>
        <fullName evidence="2">Uncharacterized protein</fullName>
    </submittedName>
</protein>
<evidence type="ECO:0000313" key="2">
    <source>
        <dbReference type="EMBL" id="VEU35276.1"/>
    </source>
</evidence>
<dbReference type="EMBL" id="CAACVS010000054">
    <property type="protein sequence ID" value="VEU35276.1"/>
    <property type="molecule type" value="Genomic_DNA"/>
</dbReference>
<reference evidence="2 3" key="1">
    <citation type="submission" date="2019-01" db="EMBL/GenBank/DDBJ databases">
        <authorList>
            <person name="Ferrante I. M."/>
        </authorList>
    </citation>
    <scope>NUCLEOTIDE SEQUENCE [LARGE SCALE GENOMIC DNA]</scope>
    <source>
        <strain evidence="2 3">B856</strain>
    </source>
</reference>
<sequence length="367" mass="41740">MDYVRKQFYRSKREPGGDNDYYDDHDQVEERAIVIHPGQVEEATHIISFPGRISLEELRFWAYVPNLHENTFEPTGYTNNNIKLADGPSSLQNTQAKTEQKQKERRRQTNNSYVDIAVIEIPLECRSGQQPPCDLTSKGIGKIEHRDDTSFLSLCDETTGRLLIDHEVFRGYHTVLHIPPTGMMMKDRIIDPKAKSIPSFPSQDSKYDVLIANCDQQAYGTGRNIGLSGQIIFESDPLLEKVICGDENKNSEQGTRFWSTTPDSSRAEHYYNHVGTKHQQEEYGGVPLDSVSQMRLLAMGLSICFIFSLLSLRIHNGTRADYFTARLNRRNRILENLSGSDDEDTDDDGNGERSSSNYRDNVNIPLV</sequence>
<feature type="region of interest" description="Disordered" evidence="1">
    <location>
        <begin position="337"/>
        <end position="367"/>
    </location>
</feature>
<keyword evidence="3" id="KW-1185">Reference proteome</keyword>
<organism evidence="2 3">
    <name type="scientific">Pseudo-nitzschia multistriata</name>
    <dbReference type="NCBI Taxonomy" id="183589"/>
    <lineage>
        <taxon>Eukaryota</taxon>
        <taxon>Sar</taxon>
        <taxon>Stramenopiles</taxon>
        <taxon>Ochrophyta</taxon>
        <taxon>Bacillariophyta</taxon>
        <taxon>Bacillariophyceae</taxon>
        <taxon>Bacillariophycidae</taxon>
        <taxon>Bacillariales</taxon>
        <taxon>Bacillariaceae</taxon>
        <taxon>Pseudo-nitzschia</taxon>
    </lineage>
</organism>
<dbReference type="OrthoDB" id="53473at2759"/>
<feature type="compositionally biased region" description="Acidic residues" evidence="1">
    <location>
        <begin position="340"/>
        <end position="349"/>
    </location>
</feature>
<name>A0A448YZS1_9STRA</name>
<dbReference type="Proteomes" id="UP000291116">
    <property type="component" value="Unassembled WGS sequence"/>
</dbReference>
<dbReference type="AlphaFoldDB" id="A0A448YZS1"/>
<gene>
    <name evidence="2" type="ORF">PSNMU_V1.4_AUG-EV-PASAV3_0020080</name>
</gene>
<feature type="region of interest" description="Disordered" evidence="1">
    <location>
        <begin position="78"/>
        <end position="109"/>
    </location>
</feature>
<evidence type="ECO:0000313" key="3">
    <source>
        <dbReference type="Proteomes" id="UP000291116"/>
    </source>
</evidence>
<proteinExistence type="predicted"/>